<dbReference type="InterPro" id="IPR014710">
    <property type="entry name" value="RmlC-like_jellyroll"/>
</dbReference>
<dbReference type="GO" id="GO:0003677">
    <property type="term" value="F:DNA binding"/>
    <property type="evidence" value="ECO:0007669"/>
    <property type="project" value="UniProtKB-KW"/>
</dbReference>
<dbReference type="CDD" id="cd00093">
    <property type="entry name" value="HTH_XRE"/>
    <property type="match status" value="1"/>
</dbReference>
<dbReference type="Proteomes" id="UP000622687">
    <property type="component" value="Unassembled WGS sequence"/>
</dbReference>
<dbReference type="SUPFAM" id="SSF51182">
    <property type="entry name" value="RmlC-like cupins"/>
    <property type="match status" value="1"/>
</dbReference>
<protein>
    <submittedName>
        <fullName evidence="3">Cupin domain-containing protein</fullName>
    </submittedName>
</protein>
<evidence type="ECO:0000313" key="3">
    <source>
        <dbReference type="EMBL" id="MBI6875220.1"/>
    </source>
</evidence>
<comment type="caution">
    <text evidence="3">The sequence shown here is derived from an EMBL/GenBank/DDBJ whole genome shotgun (WGS) entry which is preliminary data.</text>
</comment>
<dbReference type="AlphaFoldDB" id="A0A934M5L3"/>
<organism evidence="3 4">
    <name type="scientific">Clostridium aciditolerans</name>
    <dbReference type="NCBI Taxonomy" id="339861"/>
    <lineage>
        <taxon>Bacteria</taxon>
        <taxon>Bacillati</taxon>
        <taxon>Bacillota</taxon>
        <taxon>Clostridia</taxon>
        <taxon>Eubacteriales</taxon>
        <taxon>Clostridiaceae</taxon>
        <taxon>Clostridium</taxon>
    </lineage>
</organism>
<dbReference type="PROSITE" id="PS50943">
    <property type="entry name" value="HTH_CROC1"/>
    <property type="match status" value="1"/>
</dbReference>
<evidence type="ECO:0000256" key="1">
    <source>
        <dbReference type="ARBA" id="ARBA00023125"/>
    </source>
</evidence>
<dbReference type="InterPro" id="IPR001387">
    <property type="entry name" value="Cro/C1-type_HTH"/>
</dbReference>
<evidence type="ECO:0000259" key="2">
    <source>
        <dbReference type="PROSITE" id="PS50943"/>
    </source>
</evidence>
<evidence type="ECO:0000313" key="4">
    <source>
        <dbReference type="Proteomes" id="UP000622687"/>
    </source>
</evidence>
<dbReference type="InterPro" id="IPR011051">
    <property type="entry name" value="RmlC_Cupin_sf"/>
</dbReference>
<dbReference type="Pfam" id="PF01381">
    <property type="entry name" value="HTH_3"/>
    <property type="match status" value="1"/>
</dbReference>
<dbReference type="Gene3D" id="2.60.120.10">
    <property type="entry name" value="Jelly Rolls"/>
    <property type="match status" value="1"/>
</dbReference>
<accession>A0A934M5L3</accession>
<dbReference type="SMART" id="SM00530">
    <property type="entry name" value="HTH_XRE"/>
    <property type="match status" value="1"/>
</dbReference>
<feature type="domain" description="HTH cro/C1-type" evidence="2">
    <location>
        <begin position="6"/>
        <end position="60"/>
    </location>
</feature>
<dbReference type="GO" id="GO:0003700">
    <property type="term" value="F:DNA-binding transcription factor activity"/>
    <property type="evidence" value="ECO:0007669"/>
    <property type="project" value="TreeGrafter"/>
</dbReference>
<proteinExistence type="predicted"/>
<dbReference type="EMBL" id="JAEEGB010000039">
    <property type="protein sequence ID" value="MBI6875220.1"/>
    <property type="molecule type" value="Genomic_DNA"/>
</dbReference>
<dbReference type="InterPro" id="IPR013096">
    <property type="entry name" value="Cupin_2"/>
</dbReference>
<keyword evidence="4" id="KW-1185">Reference proteome</keyword>
<dbReference type="GO" id="GO:0005829">
    <property type="term" value="C:cytosol"/>
    <property type="evidence" value="ECO:0007669"/>
    <property type="project" value="TreeGrafter"/>
</dbReference>
<dbReference type="CDD" id="cd02209">
    <property type="entry name" value="cupin_XRE_C"/>
    <property type="match status" value="1"/>
</dbReference>
<reference evidence="3" key="1">
    <citation type="submission" date="2020-12" db="EMBL/GenBank/DDBJ databases">
        <title>Clostridium thailandense sp. nov., a novel acetogenic bacterium isolated from peat land soil in Thailand.</title>
        <authorList>
            <person name="Chaikitkaew S."/>
            <person name="Birkeland N.K."/>
        </authorList>
    </citation>
    <scope>NUCLEOTIDE SEQUENCE</scope>
    <source>
        <strain evidence="3">DSM 17425</strain>
    </source>
</reference>
<gene>
    <name evidence="3" type="ORF">I6U51_21330</name>
</gene>
<dbReference type="PANTHER" id="PTHR46797:SF1">
    <property type="entry name" value="METHYLPHOSPHONATE SYNTHASE"/>
    <property type="match status" value="1"/>
</dbReference>
<dbReference type="InterPro" id="IPR010982">
    <property type="entry name" value="Lambda_DNA-bd_dom_sf"/>
</dbReference>
<keyword evidence="1" id="KW-0238">DNA-binding</keyword>
<sequence length="183" mass="21037">MLGPKIREIRQEKGLKLNELADKTGLTASYLSQIERNLIDPSISSLRKISVELEVPIYTFLTDERKQNVVIQADKRKKLELPNSSIVYEFVTPMASDKEVNSKMEIIYFQLDPCSWSNDELMIHPADECIFIIEGTVEVYLSEEKHTLNKGDSIYIQENIPHRFYNPTSEKVIGISNICPPIY</sequence>
<dbReference type="PANTHER" id="PTHR46797">
    <property type="entry name" value="HTH-TYPE TRANSCRIPTIONAL REGULATOR"/>
    <property type="match status" value="1"/>
</dbReference>
<dbReference type="Gene3D" id="1.10.260.40">
    <property type="entry name" value="lambda repressor-like DNA-binding domains"/>
    <property type="match status" value="1"/>
</dbReference>
<dbReference type="Pfam" id="PF07883">
    <property type="entry name" value="Cupin_2"/>
    <property type="match status" value="1"/>
</dbReference>
<dbReference type="RefSeq" id="WP_178907952.1">
    <property type="nucleotide sequence ID" value="NZ_JAEEGB010000039.1"/>
</dbReference>
<dbReference type="InterPro" id="IPR050807">
    <property type="entry name" value="TransReg_Diox_bact_type"/>
</dbReference>
<dbReference type="SUPFAM" id="SSF47413">
    <property type="entry name" value="lambda repressor-like DNA-binding domains"/>
    <property type="match status" value="1"/>
</dbReference>
<name>A0A934M5L3_9CLOT</name>